<evidence type="ECO:0000313" key="3">
    <source>
        <dbReference type="Proteomes" id="UP001244207"/>
    </source>
</evidence>
<feature type="non-terminal residue" evidence="2">
    <location>
        <position position="1"/>
    </location>
</feature>
<dbReference type="GeneID" id="85390216"/>
<evidence type="ECO:0000313" key="2">
    <source>
        <dbReference type="EMBL" id="KAK1712218.1"/>
    </source>
</evidence>
<dbReference type="Gene3D" id="4.10.240.10">
    <property type="entry name" value="Zn(2)-C6 fungal-type DNA-binding domain"/>
    <property type="match status" value="1"/>
</dbReference>
<proteinExistence type="predicted"/>
<keyword evidence="1" id="KW-0175">Coiled coil</keyword>
<keyword evidence="3" id="KW-1185">Reference proteome</keyword>
<feature type="coiled-coil region" evidence="1">
    <location>
        <begin position="25"/>
        <end position="59"/>
    </location>
</feature>
<name>A0AAD8XAN6_GLOAC</name>
<sequence>CSGITPTCSRCSPQDVDCKWVTESAMMYRRAIAKCLEELEKLEKVNSDLHELVRELSSRPEAEAVEIFHRLRTSGDAFHVLHLVRTGDLLRRKQPNEAGERSK</sequence>
<reference evidence="2" key="1">
    <citation type="submission" date="2021-12" db="EMBL/GenBank/DDBJ databases">
        <title>Comparative genomics, transcriptomics and evolutionary studies reveal genomic signatures of adaptation to plant cell wall in hemibiotrophic fungi.</title>
        <authorList>
            <consortium name="DOE Joint Genome Institute"/>
            <person name="Baroncelli R."/>
            <person name="Diaz J.F."/>
            <person name="Benocci T."/>
            <person name="Peng M."/>
            <person name="Battaglia E."/>
            <person name="Haridas S."/>
            <person name="Andreopoulos W."/>
            <person name="Labutti K."/>
            <person name="Pangilinan J."/>
            <person name="Floch G.L."/>
            <person name="Makela M.R."/>
            <person name="Henrissat B."/>
            <person name="Grigoriev I.V."/>
            <person name="Crouch J.A."/>
            <person name="De Vries R.P."/>
            <person name="Sukno S.A."/>
            <person name="Thon M.R."/>
        </authorList>
    </citation>
    <scope>NUCLEOTIDE SEQUENCE</scope>
    <source>
        <strain evidence="2">CBS 112980</strain>
    </source>
</reference>
<protein>
    <submittedName>
        <fullName evidence="2">Uncharacterized protein</fullName>
    </submittedName>
</protein>
<dbReference type="GO" id="GO:0008270">
    <property type="term" value="F:zinc ion binding"/>
    <property type="evidence" value="ECO:0007669"/>
    <property type="project" value="InterPro"/>
</dbReference>
<dbReference type="GO" id="GO:0000981">
    <property type="term" value="F:DNA-binding transcription factor activity, RNA polymerase II-specific"/>
    <property type="evidence" value="ECO:0007669"/>
    <property type="project" value="InterPro"/>
</dbReference>
<organism evidence="2 3">
    <name type="scientific">Glomerella acutata</name>
    <name type="common">Colletotrichum acutatum</name>
    <dbReference type="NCBI Taxonomy" id="27357"/>
    <lineage>
        <taxon>Eukaryota</taxon>
        <taxon>Fungi</taxon>
        <taxon>Dikarya</taxon>
        <taxon>Ascomycota</taxon>
        <taxon>Pezizomycotina</taxon>
        <taxon>Sordariomycetes</taxon>
        <taxon>Hypocreomycetidae</taxon>
        <taxon>Glomerellales</taxon>
        <taxon>Glomerellaceae</taxon>
        <taxon>Colletotrichum</taxon>
        <taxon>Colletotrichum acutatum species complex</taxon>
    </lineage>
</organism>
<gene>
    <name evidence="2" type="ORF">BDZ83DRAFT_590241</name>
</gene>
<dbReference type="EMBL" id="JAHMHS010000150">
    <property type="protein sequence ID" value="KAK1712218.1"/>
    <property type="molecule type" value="Genomic_DNA"/>
</dbReference>
<evidence type="ECO:0000256" key="1">
    <source>
        <dbReference type="SAM" id="Coils"/>
    </source>
</evidence>
<comment type="caution">
    <text evidence="2">The sequence shown here is derived from an EMBL/GenBank/DDBJ whole genome shotgun (WGS) entry which is preliminary data.</text>
</comment>
<dbReference type="RefSeq" id="XP_060359336.1">
    <property type="nucleotide sequence ID" value="XM_060506317.1"/>
</dbReference>
<dbReference type="InterPro" id="IPR036864">
    <property type="entry name" value="Zn2-C6_fun-type_DNA-bd_sf"/>
</dbReference>
<accession>A0AAD8XAN6</accession>
<dbReference type="Proteomes" id="UP001244207">
    <property type="component" value="Unassembled WGS sequence"/>
</dbReference>
<dbReference type="AlphaFoldDB" id="A0AAD8XAN6"/>